<feature type="region of interest" description="Disordered" evidence="1">
    <location>
        <begin position="311"/>
        <end position="335"/>
    </location>
</feature>
<dbReference type="EMBL" id="CP063413">
    <property type="protein sequence ID" value="QSZ37792.1"/>
    <property type="molecule type" value="Genomic_DNA"/>
</dbReference>
<sequence length="474" mass="53103">MALDALGTNPIIARRFGRTLERKEHLPEGCLKYQKVGKVGVSCQFKLSKSKWGVLGETENPGGVIYMSLGFDQPKDCRLSTATVSITLEEIEQEDDRGRRLSNISISHGLRITDRYGPKQLFGKERFMSVKKNIRLTPNINIFGNGAGGVGRDTAKEVVLSSRWVFNRRLKPAAHPTQKGRHTAVYRTLEWVLTESDFEQHAAHSNMIHTAFAFEHEGKPFYIEVDDKGKLQNTKDKILRHLKFSSDQDKKKGSTSTFVHLPRGHQNSARLDALADTLPRQMEIENLEAVPTEVPDALSASIYMGGITGEAEGERSRRPPIIPNSTKRVTPHSVRMSSGISNVALKDPTYPSIENLSRALPVFANTSQNGTRIGTFERLPKEAPLTSSEPVADPQDVSQSENGSSCSRLDTTLVDEQDAKHLVDETRFAKQEHIQDSLLLFSETPNLPLFGQLLLRVLRFLLWIFVEERKPVER</sequence>
<accession>A0A8A3PQH0</accession>
<proteinExistence type="predicted"/>
<feature type="compositionally biased region" description="Polar residues" evidence="1">
    <location>
        <begin position="396"/>
        <end position="409"/>
    </location>
</feature>
<dbReference type="OrthoDB" id="3512064at2759"/>
<reference evidence="2" key="1">
    <citation type="submission" date="2020-10" db="EMBL/GenBank/DDBJ databases">
        <title>Genome Sequence of Monilinia vaccinii-corymbosi Sheds Light on Mummy Berry Disease Infection of Blueberry and Mating Type.</title>
        <authorList>
            <person name="Yow A.G."/>
            <person name="Zhang Y."/>
            <person name="Bansal K."/>
            <person name="Eacker S.M."/>
            <person name="Sullivan S."/>
            <person name="Liachko I."/>
            <person name="Cubeta M.A."/>
            <person name="Rollins J.A."/>
            <person name="Ashrafi H."/>
        </authorList>
    </citation>
    <scope>NUCLEOTIDE SEQUENCE</scope>
    <source>
        <strain evidence="2">RL-1</strain>
    </source>
</reference>
<keyword evidence="3" id="KW-1185">Reference proteome</keyword>
<feature type="region of interest" description="Disordered" evidence="1">
    <location>
        <begin position="381"/>
        <end position="409"/>
    </location>
</feature>
<organism evidence="2 3">
    <name type="scientific">Monilinia vaccinii-corymbosi</name>
    <dbReference type="NCBI Taxonomy" id="61207"/>
    <lineage>
        <taxon>Eukaryota</taxon>
        <taxon>Fungi</taxon>
        <taxon>Dikarya</taxon>
        <taxon>Ascomycota</taxon>
        <taxon>Pezizomycotina</taxon>
        <taxon>Leotiomycetes</taxon>
        <taxon>Helotiales</taxon>
        <taxon>Sclerotiniaceae</taxon>
        <taxon>Monilinia</taxon>
    </lineage>
</organism>
<gene>
    <name evidence="2" type="ORF">DSL72_008891</name>
</gene>
<dbReference type="Proteomes" id="UP000672032">
    <property type="component" value="Chromosome 9"/>
</dbReference>
<name>A0A8A3PQH0_9HELO</name>
<evidence type="ECO:0000256" key="1">
    <source>
        <dbReference type="SAM" id="MobiDB-lite"/>
    </source>
</evidence>
<evidence type="ECO:0000313" key="2">
    <source>
        <dbReference type="EMBL" id="QSZ37792.1"/>
    </source>
</evidence>
<evidence type="ECO:0000313" key="3">
    <source>
        <dbReference type="Proteomes" id="UP000672032"/>
    </source>
</evidence>
<protein>
    <submittedName>
        <fullName evidence="2">Uncharacterized protein</fullName>
    </submittedName>
</protein>
<dbReference type="AlphaFoldDB" id="A0A8A3PQH0"/>